<accession>A0A1H7KHA4</accession>
<organism evidence="2 3">
    <name type="scientific">Pseudobutyrivibrio ruminis</name>
    <dbReference type="NCBI Taxonomy" id="46206"/>
    <lineage>
        <taxon>Bacteria</taxon>
        <taxon>Bacillati</taxon>
        <taxon>Bacillota</taxon>
        <taxon>Clostridia</taxon>
        <taxon>Lachnospirales</taxon>
        <taxon>Lachnospiraceae</taxon>
        <taxon>Pseudobutyrivibrio</taxon>
    </lineage>
</organism>
<feature type="transmembrane region" description="Helical" evidence="1">
    <location>
        <begin position="52"/>
        <end position="74"/>
    </location>
</feature>
<dbReference type="AlphaFoldDB" id="A0A1H7KHA4"/>
<dbReference type="RefSeq" id="WP_074791543.1">
    <property type="nucleotide sequence ID" value="NZ_FNZX01000012.1"/>
</dbReference>
<dbReference type="EMBL" id="FNZX01000012">
    <property type="protein sequence ID" value="SEK85337.1"/>
    <property type="molecule type" value="Genomic_DNA"/>
</dbReference>
<feature type="transmembrane region" description="Helical" evidence="1">
    <location>
        <begin position="12"/>
        <end position="31"/>
    </location>
</feature>
<dbReference type="Proteomes" id="UP000182321">
    <property type="component" value="Unassembled WGS sequence"/>
</dbReference>
<sequence length="151" mass="17601">MDYSAIFCKYLVISYLLYIVAVIWTIFLCISEVPFMMEERIRISENYNKIKISVRFTVVIFIIFITIYIIIPIIKDTPSCIEKNYVESNGSAYQEVVDGGALGLFKSIIVIHENEEIEYRVLWADKDIKKGNHVKVTYLTNTKWAIVEKVE</sequence>
<keyword evidence="3" id="KW-1185">Reference proteome</keyword>
<reference evidence="3" key="1">
    <citation type="submission" date="2016-10" db="EMBL/GenBank/DDBJ databases">
        <authorList>
            <person name="Varghese N."/>
        </authorList>
    </citation>
    <scope>NUCLEOTIDE SEQUENCE [LARGE SCALE GENOMIC DNA]</scope>
    <source>
        <strain evidence="3">ACV-9</strain>
    </source>
</reference>
<keyword evidence="1" id="KW-0812">Transmembrane</keyword>
<evidence type="ECO:0000256" key="1">
    <source>
        <dbReference type="SAM" id="Phobius"/>
    </source>
</evidence>
<proteinExistence type="predicted"/>
<evidence type="ECO:0000313" key="2">
    <source>
        <dbReference type="EMBL" id="SEK85337.1"/>
    </source>
</evidence>
<name>A0A1H7KHA4_9FIRM</name>
<keyword evidence="1" id="KW-0472">Membrane</keyword>
<gene>
    <name evidence="2" type="ORF">SAMN02910377_02019</name>
</gene>
<evidence type="ECO:0000313" key="3">
    <source>
        <dbReference type="Proteomes" id="UP000182321"/>
    </source>
</evidence>
<protein>
    <submittedName>
        <fullName evidence="2">Uncharacterized protein</fullName>
    </submittedName>
</protein>
<keyword evidence="1" id="KW-1133">Transmembrane helix</keyword>